<evidence type="ECO:0008006" key="4">
    <source>
        <dbReference type="Google" id="ProtNLM"/>
    </source>
</evidence>
<protein>
    <recommendedName>
        <fullName evidence="4">Ricin-type beta-trefoil lectin protein</fullName>
    </recommendedName>
</protein>
<dbReference type="EMBL" id="JACHNB010000001">
    <property type="protein sequence ID" value="MBB4738705.1"/>
    <property type="molecule type" value="Genomic_DNA"/>
</dbReference>
<proteinExistence type="predicted"/>
<organism evidence="2 3">
    <name type="scientific">Actinoplanes octamycinicus</name>
    <dbReference type="NCBI Taxonomy" id="135948"/>
    <lineage>
        <taxon>Bacteria</taxon>
        <taxon>Bacillati</taxon>
        <taxon>Actinomycetota</taxon>
        <taxon>Actinomycetes</taxon>
        <taxon>Micromonosporales</taxon>
        <taxon>Micromonosporaceae</taxon>
        <taxon>Actinoplanes</taxon>
    </lineage>
</organism>
<name>A0A7W7M6G8_9ACTN</name>
<evidence type="ECO:0000313" key="2">
    <source>
        <dbReference type="EMBL" id="MBB4738705.1"/>
    </source>
</evidence>
<dbReference type="Proteomes" id="UP000546162">
    <property type="component" value="Unassembled WGS sequence"/>
</dbReference>
<comment type="caution">
    <text evidence="2">The sequence shown here is derived from an EMBL/GenBank/DDBJ whole genome shotgun (WGS) entry which is preliminary data.</text>
</comment>
<sequence length="190" mass="20907">MRRVVIAASAVVVLLATAWVTPAQAVVGVYSRAFVNKRYSSCLWVSDHRGEYPFLRSCASAPNDLAKYWLHEKEANWNGTGHPMWVIQSQAMSTTSCIEAKYNNPNPATTLVTGTCNWAAPLWVSKQFEAFWVKDSDGVGWWVMKSIDAWVNAGQHLCIGAWNSTVVSLVPCNTGSDLQRWKASAAAPVS</sequence>
<evidence type="ECO:0000313" key="3">
    <source>
        <dbReference type="Proteomes" id="UP000546162"/>
    </source>
</evidence>
<dbReference type="RefSeq" id="WP_185039270.1">
    <property type="nucleotide sequence ID" value="NZ_BAABFG010000005.1"/>
</dbReference>
<accession>A0A7W7M6G8</accession>
<keyword evidence="1" id="KW-0732">Signal</keyword>
<dbReference type="PROSITE" id="PS50231">
    <property type="entry name" value="RICIN_B_LECTIN"/>
    <property type="match status" value="1"/>
</dbReference>
<keyword evidence="3" id="KW-1185">Reference proteome</keyword>
<feature type="signal peptide" evidence="1">
    <location>
        <begin position="1"/>
        <end position="25"/>
    </location>
</feature>
<reference evidence="2 3" key="1">
    <citation type="submission" date="2020-08" db="EMBL/GenBank/DDBJ databases">
        <title>Sequencing the genomes of 1000 actinobacteria strains.</title>
        <authorList>
            <person name="Klenk H.-P."/>
        </authorList>
    </citation>
    <scope>NUCLEOTIDE SEQUENCE [LARGE SCALE GENOMIC DNA]</scope>
    <source>
        <strain evidence="2 3">DSM 45809</strain>
    </source>
</reference>
<feature type="chain" id="PRO_5031550970" description="Ricin-type beta-trefoil lectin protein" evidence="1">
    <location>
        <begin position="26"/>
        <end position="190"/>
    </location>
</feature>
<evidence type="ECO:0000256" key="1">
    <source>
        <dbReference type="SAM" id="SignalP"/>
    </source>
</evidence>
<dbReference type="AlphaFoldDB" id="A0A7W7M6G8"/>
<gene>
    <name evidence="2" type="ORF">BJY16_002164</name>
</gene>